<sequence>MKATRLAAAFVTATIVLGTLSPSAFAQGKTREQVRDELIQAQHDGTLPISKTQYPPNAGTIARNKEVHAIARHGGEQKPNVDRHDNMAAAR</sequence>
<keyword evidence="1" id="KW-0732">Signal</keyword>
<comment type="caution">
    <text evidence="2">The sequence shown here is derived from an EMBL/GenBank/DDBJ whole genome shotgun (WGS) entry which is preliminary data.</text>
</comment>
<feature type="signal peptide" evidence="1">
    <location>
        <begin position="1"/>
        <end position="26"/>
    </location>
</feature>
<organism evidence="2 3">
    <name type="scientific">Paraburkholderia bengalensis</name>
    <dbReference type="NCBI Taxonomy" id="2747562"/>
    <lineage>
        <taxon>Bacteria</taxon>
        <taxon>Pseudomonadati</taxon>
        <taxon>Pseudomonadota</taxon>
        <taxon>Betaproteobacteria</taxon>
        <taxon>Burkholderiales</taxon>
        <taxon>Burkholderiaceae</taxon>
        <taxon>Paraburkholderia</taxon>
    </lineage>
</organism>
<reference evidence="2 3" key="1">
    <citation type="journal article" date="2022" name="Arch. Microbiol.">
        <title>Paraburkholderia bengalensis sp. nov. isolated from roots of Oryza sativa, IR64.</title>
        <authorList>
            <person name="Nag P."/>
            <person name="Mondal N."/>
            <person name="Sarkar J."/>
            <person name="Das S."/>
        </authorList>
    </citation>
    <scope>NUCLEOTIDE SEQUENCE [LARGE SCALE GENOMIC DNA]</scope>
    <source>
        <strain evidence="2 3">IR64_4_BI</strain>
    </source>
</reference>
<dbReference type="Pfam" id="PF13663">
    <property type="entry name" value="DUF4148"/>
    <property type="match status" value="1"/>
</dbReference>
<dbReference type="EMBL" id="JACFYJ010000025">
    <property type="protein sequence ID" value="MEI5998818.1"/>
    <property type="molecule type" value="Genomic_DNA"/>
</dbReference>
<name>A0ABU8IT49_9BURK</name>
<keyword evidence="3" id="KW-1185">Reference proteome</keyword>
<dbReference type="RefSeq" id="WP_336598942.1">
    <property type="nucleotide sequence ID" value="NZ_JACFYJ010000025.1"/>
</dbReference>
<protein>
    <submittedName>
        <fullName evidence="2">DUF4148 domain-containing protein</fullName>
    </submittedName>
</protein>
<gene>
    <name evidence="2" type="ORF">H3V53_16860</name>
</gene>
<proteinExistence type="predicted"/>
<dbReference type="Proteomes" id="UP001386437">
    <property type="component" value="Unassembled WGS sequence"/>
</dbReference>
<dbReference type="InterPro" id="IPR025421">
    <property type="entry name" value="DUF4148"/>
</dbReference>
<evidence type="ECO:0000313" key="2">
    <source>
        <dbReference type="EMBL" id="MEI5998818.1"/>
    </source>
</evidence>
<accession>A0ABU8IT49</accession>
<evidence type="ECO:0000313" key="3">
    <source>
        <dbReference type="Proteomes" id="UP001386437"/>
    </source>
</evidence>
<feature type="chain" id="PRO_5046748520" evidence="1">
    <location>
        <begin position="27"/>
        <end position="91"/>
    </location>
</feature>
<evidence type="ECO:0000256" key="1">
    <source>
        <dbReference type="SAM" id="SignalP"/>
    </source>
</evidence>